<dbReference type="InterPro" id="IPR001597">
    <property type="entry name" value="ArAA_b-elim_lyase/Thr_aldolase"/>
</dbReference>
<dbReference type="InterPro" id="IPR015424">
    <property type="entry name" value="PyrdxlP-dep_Trfase"/>
</dbReference>
<gene>
    <name evidence="5" type="ORF">ENV60_09320</name>
</gene>
<dbReference type="Gene3D" id="3.40.640.10">
    <property type="entry name" value="Type I PLP-dependent aspartate aminotransferase-like (Major domain)"/>
    <property type="match status" value="1"/>
</dbReference>
<dbReference type="PANTHER" id="PTHR32325:SF4">
    <property type="entry name" value="TRYPTOPHANASE"/>
    <property type="match status" value="1"/>
</dbReference>
<name>A0A7C4XLZ4_UNCW3</name>
<comment type="cofactor">
    <cofactor evidence="1">
        <name>pyridoxal 5'-phosphate</name>
        <dbReference type="ChEBI" id="CHEBI:597326"/>
    </cofactor>
</comment>
<dbReference type="EC" id="4.1.99.1" evidence="5"/>
<comment type="caution">
    <text evidence="5">The sequence shown here is derived from an EMBL/GenBank/DDBJ whole genome shotgun (WGS) entry which is preliminary data.</text>
</comment>
<evidence type="ECO:0000256" key="2">
    <source>
        <dbReference type="ARBA" id="ARBA00009721"/>
    </source>
</evidence>
<evidence type="ECO:0000256" key="1">
    <source>
        <dbReference type="ARBA" id="ARBA00001933"/>
    </source>
</evidence>
<sequence length="414" mass="47143">MEPYRIKVIEPIRKITKRERERALIAADYNLFLIPAREVFIDLISDSGTGAMSASAWAKIIEAEEDFCGQKSNADFKRIAREITKFPYIQPVHQGRAAERLLFSLILKAKDTVLSNTHFETTRANIEEIGATAIDLPSLKPPYCGNIDLNRLEEIIKKKRVRLIIMTLTNNIKGGQPVSLENIRETYKLSRKNNILLVFDASRFADNAFFIKKYSGNKKSIKEVCQEMFQFCDIIYLSNKKDGLVNIGGFIGIKDKNLFERLEEKIIEQESYPSSGGLASRDLAAMAVGLKEALDEDFLKSHIEKVHFLGNVLKENGVKVFEPIGGHGVVILPKENFPYASFSLGAQIYLETGVRGGVFGEEYRLALPRRVYTIEHLKFVGESIAEVYKKKLMRLQPINRPSRFFNFFARFKKE</sequence>
<dbReference type="GO" id="GO:0009034">
    <property type="term" value="F:tryptophanase activity"/>
    <property type="evidence" value="ECO:0007669"/>
    <property type="project" value="UniProtKB-EC"/>
</dbReference>
<protein>
    <submittedName>
        <fullName evidence="5">Tryptophanase</fullName>
        <ecNumber evidence="5">4.1.99.1</ecNumber>
    </submittedName>
</protein>
<dbReference type="PANTHER" id="PTHR32325">
    <property type="entry name" value="BETA-ELIMINATING LYASE-LIKE PROTEIN-RELATED"/>
    <property type="match status" value="1"/>
</dbReference>
<feature type="domain" description="Aromatic amino acid beta-eliminating lyase/threonine aldolase" evidence="4">
    <location>
        <begin position="42"/>
        <end position="379"/>
    </location>
</feature>
<keyword evidence="3" id="KW-0663">Pyridoxal phosphate</keyword>
<keyword evidence="5" id="KW-0456">Lyase</keyword>
<dbReference type="AlphaFoldDB" id="A0A7C4XLZ4"/>
<organism evidence="5">
    <name type="scientific">candidate division WOR-3 bacterium</name>
    <dbReference type="NCBI Taxonomy" id="2052148"/>
    <lineage>
        <taxon>Bacteria</taxon>
        <taxon>Bacteria division WOR-3</taxon>
    </lineage>
</organism>
<dbReference type="InterPro" id="IPR015422">
    <property type="entry name" value="PyrdxlP-dep_Trfase_small"/>
</dbReference>
<dbReference type="NCBIfam" id="NF009709">
    <property type="entry name" value="PRK13238.1"/>
    <property type="match status" value="1"/>
</dbReference>
<dbReference type="EMBL" id="DTGZ01000175">
    <property type="protein sequence ID" value="HGV98477.1"/>
    <property type="molecule type" value="Genomic_DNA"/>
</dbReference>
<evidence type="ECO:0000259" key="4">
    <source>
        <dbReference type="Pfam" id="PF01212"/>
    </source>
</evidence>
<dbReference type="Pfam" id="PF01212">
    <property type="entry name" value="Beta_elim_lyase"/>
    <property type="match status" value="1"/>
</dbReference>
<comment type="similarity">
    <text evidence="2">Belongs to the beta-eliminating lyase family.</text>
</comment>
<accession>A0A7C4XLZ4</accession>
<dbReference type="Gene3D" id="3.90.1150.10">
    <property type="entry name" value="Aspartate Aminotransferase, domain 1"/>
    <property type="match status" value="1"/>
</dbReference>
<reference evidence="5" key="1">
    <citation type="journal article" date="2020" name="mSystems">
        <title>Genome- and Community-Level Interaction Insights into Carbon Utilization and Element Cycling Functions of Hydrothermarchaeota in Hydrothermal Sediment.</title>
        <authorList>
            <person name="Zhou Z."/>
            <person name="Liu Y."/>
            <person name="Xu W."/>
            <person name="Pan J."/>
            <person name="Luo Z.H."/>
            <person name="Li M."/>
        </authorList>
    </citation>
    <scope>NUCLEOTIDE SEQUENCE [LARGE SCALE GENOMIC DNA]</scope>
    <source>
        <strain evidence="5">SpSt-774</strain>
    </source>
</reference>
<dbReference type="SUPFAM" id="SSF53383">
    <property type="entry name" value="PLP-dependent transferases"/>
    <property type="match status" value="1"/>
</dbReference>
<evidence type="ECO:0000256" key="3">
    <source>
        <dbReference type="ARBA" id="ARBA00022898"/>
    </source>
</evidence>
<evidence type="ECO:0000313" key="5">
    <source>
        <dbReference type="EMBL" id="HGV98477.1"/>
    </source>
</evidence>
<dbReference type="InterPro" id="IPR015421">
    <property type="entry name" value="PyrdxlP-dep_Trfase_major"/>
</dbReference>
<proteinExistence type="inferred from homology"/>